<evidence type="ECO:0000256" key="2">
    <source>
        <dbReference type="ARBA" id="ARBA00022801"/>
    </source>
</evidence>
<sequence>MSSSLPCVRAGLLVLAWMTATALGLTRPDHHALENPPVIVTGGLIKGRCNAAGICSYLGIPYAAPPVGDLRWAPPQPPARWPGVRDATRPGAICPQHAVVPFSDLPHDESCLFLNVWAPKGACPEASCPVMFWIHGGAYSEGSGLDVNGTTFVEMARNVVVVTINYRLGFLGFAGAEALRSRDPLGSTGNYGIQDQRFAMEWVQQNIHRFGGDKNNVLIFGQSAGSASVANHMVNNRSRHLYHKAIMESGPLAFWSARPMSQAEEQFAGVASAAKCDQGGDAVKCLAAMDAGELLNISIMAWGAGYGKYGEPFGAPTVDGVEMSQFPWESMRQGKFNKEVPVMIGVNKDEGTTGMAQLAREKGYDLTEHDFKTLVASAYGPEHVQDILDAYRVGSEPEYTNWYWSYTHVHGDPGQQCPTRRLARAICKWRKVFVYYYAHTPRGTPPAVSWAPGVNGSGGAFHAAELQFVWQLQHNSTQWPSMMSDDELQLARNMSAYWLNFAVHSDPNSAAGGMRTEVSQQWPKYSCSQGEVLTFDLPSLRATAMPFERQCDMIDALDLP</sequence>
<comment type="similarity">
    <text evidence="1 3">Belongs to the type-B carboxylesterase/lipase family.</text>
</comment>
<keyword evidence="3" id="KW-0732">Signal</keyword>
<feature type="domain" description="Carboxylesterase type B" evidence="4">
    <location>
        <begin position="38"/>
        <end position="552"/>
    </location>
</feature>
<dbReference type="InterPro" id="IPR050309">
    <property type="entry name" value="Type-B_Carboxylest/Lipase"/>
</dbReference>
<dbReference type="PROSITE" id="PS00122">
    <property type="entry name" value="CARBOXYLESTERASE_B_1"/>
    <property type="match status" value="1"/>
</dbReference>
<dbReference type="Gene3D" id="3.40.50.1820">
    <property type="entry name" value="alpha/beta hydrolase"/>
    <property type="match status" value="1"/>
</dbReference>
<dbReference type="AlphaFoldDB" id="A0A6U6GSC1"/>
<dbReference type="InterPro" id="IPR029058">
    <property type="entry name" value="AB_hydrolase_fold"/>
</dbReference>
<protein>
    <recommendedName>
        <fullName evidence="3">Carboxylic ester hydrolase</fullName>
        <ecNumber evidence="3">3.1.1.-</ecNumber>
    </recommendedName>
</protein>
<dbReference type="GO" id="GO:0016787">
    <property type="term" value="F:hydrolase activity"/>
    <property type="evidence" value="ECO:0007669"/>
    <property type="project" value="UniProtKB-KW"/>
</dbReference>
<evidence type="ECO:0000256" key="3">
    <source>
        <dbReference type="RuleBase" id="RU361235"/>
    </source>
</evidence>
<dbReference type="EMBL" id="HBGW01005530">
    <property type="protein sequence ID" value="CAD9497187.1"/>
    <property type="molecule type" value="Transcribed_RNA"/>
</dbReference>
<feature type="chain" id="PRO_5030000196" description="Carboxylic ester hydrolase" evidence="3">
    <location>
        <begin position="25"/>
        <end position="560"/>
    </location>
</feature>
<organism evidence="5">
    <name type="scientific">Zooxanthella nutricula</name>
    <dbReference type="NCBI Taxonomy" id="1333877"/>
    <lineage>
        <taxon>Eukaryota</taxon>
        <taxon>Sar</taxon>
        <taxon>Alveolata</taxon>
        <taxon>Dinophyceae</taxon>
        <taxon>Peridiniales</taxon>
        <taxon>Peridiniales incertae sedis</taxon>
        <taxon>Zooxanthella</taxon>
    </lineage>
</organism>
<evidence type="ECO:0000313" key="5">
    <source>
        <dbReference type="EMBL" id="CAD9497187.1"/>
    </source>
</evidence>
<evidence type="ECO:0000259" key="4">
    <source>
        <dbReference type="Pfam" id="PF00135"/>
    </source>
</evidence>
<feature type="signal peptide" evidence="3">
    <location>
        <begin position="1"/>
        <end position="24"/>
    </location>
</feature>
<gene>
    <name evidence="5" type="ORF">BRAN1462_LOCUS3621</name>
</gene>
<keyword evidence="2 3" id="KW-0378">Hydrolase</keyword>
<reference evidence="5" key="1">
    <citation type="submission" date="2021-01" db="EMBL/GenBank/DDBJ databases">
        <authorList>
            <person name="Corre E."/>
            <person name="Pelletier E."/>
            <person name="Niang G."/>
            <person name="Scheremetjew M."/>
            <person name="Finn R."/>
            <person name="Kale V."/>
            <person name="Holt S."/>
            <person name="Cochrane G."/>
            <person name="Meng A."/>
            <person name="Brown T."/>
            <person name="Cohen L."/>
        </authorList>
    </citation>
    <scope>NUCLEOTIDE SEQUENCE</scope>
    <source>
        <strain evidence="5">RCC3387</strain>
    </source>
</reference>
<dbReference type="SUPFAM" id="SSF53474">
    <property type="entry name" value="alpha/beta-Hydrolases"/>
    <property type="match status" value="1"/>
</dbReference>
<accession>A0A6U6GSC1</accession>
<evidence type="ECO:0000256" key="1">
    <source>
        <dbReference type="ARBA" id="ARBA00005964"/>
    </source>
</evidence>
<name>A0A6U6GSC1_9DINO</name>
<dbReference type="Pfam" id="PF00135">
    <property type="entry name" value="COesterase"/>
    <property type="match status" value="1"/>
</dbReference>
<dbReference type="InterPro" id="IPR019826">
    <property type="entry name" value="Carboxylesterase_B_AS"/>
</dbReference>
<dbReference type="EC" id="3.1.1.-" evidence="3"/>
<dbReference type="InterPro" id="IPR002018">
    <property type="entry name" value="CarbesteraseB"/>
</dbReference>
<proteinExistence type="inferred from homology"/>
<dbReference type="PANTHER" id="PTHR11559">
    <property type="entry name" value="CARBOXYLESTERASE"/>
    <property type="match status" value="1"/>
</dbReference>